<gene>
    <name evidence="8" type="ORF">AVEN_68761_1</name>
</gene>
<keyword evidence="9" id="KW-1185">Reference proteome</keyword>
<keyword evidence="2" id="KW-0548">Nucleotidyltransferase</keyword>
<dbReference type="Gene3D" id="3.30.70.270">
    <property type="match status" value="1"/>
</dbReference>
<sequence length="167" mass="19308">MKRPQYNLPTFEDITSKLAGAKYLSVLDAISAFWQISLDEESSRLCTFSSPFGRFKFLRMVLAFFDPRVESEIVVNAFLFGLRAVLQQRGKPIAFASLTFTPTQRNYADIEKELLVVLYECKKFHQYVYGTNFKIYSDHPTTDSYVKNAFVRHEFEYATVLLAITVL</sequence>
<evidence type="ECO:0000256" key="6">
    <source>
        <dbReference type="ARBA" id="ARBA00022918"/>
    </source>
</evidence>
<dbReference type="Proteomes" id="UP000499080">
    <property type="component" value="Unassembled WGS sequence"/>
</dbReference>
<dbReference type="Gene3D" id="3.10.10.10">
    <property type="entry name" value="HIV Type 1 Reverse Transcriptase, subunit A, domain 1"/>
    <property type="match status" value="1"/>
</dbReference>
<dbReference type="GO" id="GO:0016787">
    <property type="term" value="F:hydrolase activity"/>
    <property type="evidence" value="ECO:0007669"/>
    <property type="project" value="UniProtKB-KW"/>
</dbReference>
<dbReference type="InterPro" id="IPR043502">
    <property type="entry name" value="DNA/RNA_pol_sf"/>
</dbReference>
<dbReference type="PANTHER" id="PTHR37984">
    <property type="entry name" value="PROTEIN CBG26694"/>
    <property type="match status" value="1"/>
</dbReference>
<dbReference type="PANTHER" id="PTHR37984:SF5">
    <property type="entry name" value="PROTEIN NYNRIN-LIKE"/>
    <property type="match status" value="1"/>
</dbReference>
<evidence type="ECO:0000256" key="3">
    <source>
        <dbReference type="ARBA" id="ARBA00022722"/>
    </source>
</evidence>
<evidence type="ECO:0000313" key="9">
    <source>
        <dbReference type="Proteomes" id="UP000499080"/>
    </source>
</evidence>
<evidence type="ECO:0000256" key="2">
    <source>
        <dbReference type="ARBA" id="ARBA00022695"/>
    </source>
</evidence>
<dbReference type="EMBL" id="BGPR01000149">
    <property type="protein sequence ID" value="GBL99468.1"/>
    <property type="molecule type" value="Genomic_DNA"/>
</dbReference>
<dbReference type="AlphaFoldDB" id="A0A4Y2C556"/>
<dbReference type="InterPro" id="IPR043128">
    <property type="entry name" value="Rev_trsase/Diguanyl_cyclase"/>
</dbReference>
<dbReference type="GO" id="GO:0004519">
    <property type="term" value="F:endonuclease activity"/>
    <property type="evidence" value="ECO:0007669"/>
    <property type="project" value="UniProtKB-KW"/>
</dbReference>
<reference evidence="8 9" key="1">
    <citation type="journal article" date="2019" name="Sci. Rep.">
        <title>Orb-weaving spider Araneus ventricosus genome elucidates the spidroin gene catalogue.</title>
        <authorList>
            <person name="Kono N."/>
            <person name="Nakamura H."/>
            <person name="Ohtoshi R."/>
            <person name="Moran D.A.P."/>
            <person name="Shinohara A."/>
            <person name="Yoshida Y."/>
            <person name="Fujiwara M."/>
            <person name="Mori M."/>
            <person name="Tomita M."/>
            <person name="Arakawa K."/>
        </authorList>
    </citation>
    <scope>NUCLEOTIDE SEQUENCE [LARGE SCALE GENOMIC DNA]</scope>
</reference>
<organism evidence="8 9">
    <name type="scientific">Araneus ventricosus</name>
    <name type="common">Orbweaver spider</name>
    <name type="synonym">Epeira ventricosa</name>
    <dbReference type="NCBI Taxonomy" id="182803"/>
    <lineage>
        <taxon>Eukaryota</taxon>
        <taxon>Metazoa</taxon>
        <taxon>Ecdysozoa</taxon>
        <taxon>Arthropoda</taxon>
        <taxon>Chelicerata</taxon>
        <taxon>Arachnida</taxon>
        <taxon>Araneae</taxon>
        <taxon>Araneomorphae</taxon>
        <taxon>Entelegynae</taxon>
        <taxon>Araneoidea</taxon>
        <taxon>Araneidae</taxon>
        <taxon>Araneus</taxon>
    </lineage>
</organism>
<dbReference type="OrthoDB" id="8068582at2759"/>
<evidence type="ECO:0000256" key="1">
    <source>
        <dbReference type="ARBA" id="ARBA00022679"/>
    </source>
</evidence>
<dbReference type="SUPFAM" id="SSF56672">
    <property type="entry name" value="DNA/RNA polymerases"/>
    <property type="match status" value="1"/>
</dbReference>
<keyword evidence="6" id="KW-0695">RNA-directed DNA polymerase</keyword>
<dbReference type="InterPro" id="IPR041373">
    <property type="entry name" value="RT_RNaseH"/>
</dbReference>
<accession>A0A4Y2C556</accession>
<keyword evidence="1" id="KW-0808">Transferase</keyword>
<keyword evidence="5" id="KW-0378">Hydrolase</keyword>
<proteinExistence type="predicted"/>
<dbReference type="GO" id="GO:0003964">
    <property type="term" value="F:RNA-directed DNA polymerase activity"/>
    <property type="evidence" value="ECO:0007669"/>
    <property type="project" value="UniProtKB-KW"/>
</dbReference>
<evidence type="ECO:0000256" key="4">
    <source>
        <dbReference type="ARBA" id="ARBA00022759"/>
    </source>
</evidence>
<keyword evidence="3" id="KW-0540">Nuclease</keyword>
<evidence type="ECO:0000259" key="7">
    <source>
        <dbReference type="Pfam" id="PF17917"/>
    </source>
</evidence>
<evidence type="ECO:0000313" key="8">
    <source>
        <dbReference type="EMBL" id="GBL99468.1"/>
    </source>
</evidence>
<keyword evidence="4" id="KW-0255">Endonuclease</keyword>
<feature type="domain" description="Reverse transcriptase RNase H-like" evidence="7">
    <location>
        <begin position="66"/>
        <end position="144"/>
    </location>
</feature>
<evidence type="ECO:0000256" key="5">
    <source>
        <dbReference type="ARBA" id="ARBA00022801"/>
    </source>
</evidence>
<dbReference type="InterPro" id="IPR050951">
    <property type="entry name" value="Retrovirus_Pol_polyprotein"/>
</dbReference>
<protein>
    <recommendedName>
        <fullName evidence="7">Reverse transcriptase RNase H-like domain-containing protein</fullName>
    </recommendedName>
</protein>
<dbReference type="Pfam" id="PF17917">
    <property type="entry name" value="RT_RNaseH"/>
    <property type="match status" value="1"/>
</dbReference>
<name>A0A4Y2C556_ARAVE</name>
<comment type="caution">
    <text evidence="8">The sequence shown here is derived from an EMBL/GenBank/DDBJ whole genome shotgun (WGS) entry which is preliminary data.</text>
</comment>